<dbReference type="EMBL" id="WITK01000003">
    <property type="protein sequence ID" value="MQW91415.1"/>
    <property type="molecule type" value="Genomic_DNA"/>
</dbReference>
<evidence type="ECO:0000313" key="5">
    <source>
        <dbReference type="Proteomes" id="UP000480556"/>
    </source>
</evidence>
<evidence type="ECO:0000313" key="2">
    <source>
        <dbReference type="EMBL" id="MQW91415.1"/>
    </source>
</evidence>
<evidence type="ECO:0000313" key="3">
    <source>
        <dbReference type="EMBL" id="QGA11682.1"/>
    </source>
</evidence>
<protein>
    <submittedName>
        <fullName evidence="2">Uncharacterized protein</fullName>
    </submittedName>
</protein>
<dbReference type="EMBL" id="CP045650">
    <property type="protein sequence ID" value="QGA11682.1"/>
    <property type="molecule type" value="Genomic_DNA"/>
</dbReference>
<gene>
    <name evidence="3" type="ORF">GFH30_09960</name>
    <name evidence="2" type="ORF">GHJ48_03195</name>
</gene>
<sequence>MKITTDKTMLNFFKRVLKVFTYIVVIPCLFMILSLTIKFKIEDDRRYQERWNQSLKADREQFPHLADPIFYFSRRHGGDWGASVMVYPLNEKTKRAFLKQWQLNKAKSVEQIECIRPTVKKRWKTWHSNIHYVVSDPWLQLLRQERFRDSFIVFGSDQYLKNVEQACQEPIFKKLEQAAPRYGNPDYWAVIEEQRLLFSVKHFY</sequence>
<keyword evidence="1" id="KW-0812">Transmembrane</keyword>
<dbReference type="Proteomes" id="UP000327478">
    <property type="component" value="Chromosome"/>
</dbReference>
<evidence type="ECO:0000256" key="1">
    <source>
        <dbReference type="SAM" id="Phobius"/>
    </source>
</evidence>
<keyword evidence="1" id="KW-1133">Transmembrane helix</keyword>
<keyword evidence="1" id="KW-0472">Membrane</keyword>
<dbReference type="RefSeq" id="WP_153372237.1">
    <property type="nucleotide sequence ID" value="NZ_CP045650.1"/>
</dbReference>
<keyword evidence="4" id="KW-1185">Reference proteome</keyword>
<organism evidence="2 5">
    <name type="scientific">Acinetobacter wanghuae</name>
    <dbReference type="NCBI Taxonomy" id="2662362"/>
    <lineage>
        <taxon>Bacteria</taxon>
        <taxon>Pseudomonadati</taxon>
        <taxon>Pseudomonadota</taxon>
        <taxon>Gammaproteobacteria</taxon>
        <taxon>Moraxellales</taxon>
        <taxon>Moraxellaceae</taxon>
        <taxon>Acinetobacter</taxon>
    </lineage>
</organism>
<name>A0A5Q0P4Y7_9GAMM</name>
<feature type="transmembrane region" description="Helical" evidence="1">
    <location>
        <begin position="19"/>
        <end position="37"/>
    </location>
</feature>
<evidence type="ECO:0000313" key="4">
    <source>
        <dbReference type="Proteomes" id="UP000327478"/>
    </source>
</evidence>
<dbReference type="Proteomes" id="UP000480556">
    <property type="component" value="Unassembled WGS sequence"/>
</dbReference>
<reference evidence="4 5" key="1">
    <citation type="submission" date="2019-10" db="EMBL/GenBank/DDBJ databases">
        <authorList>
            <person name="Dong K."/>
        </authorList>
    </citation>
    <scope>NUCLEOTIDE SEQUENCE [LARGE SCALE GENOMIC DNA]</scope>
    <source>
        <strain evidence="4">dk386</strain>
        <strain evidence="3">Dk386</strain>
        <strain evidence="5">dk771</strain>
        <strain evidence="2">Dk771</strain>
    </source>
</reference>
<proteinExistence type="predicted"/>
<dbReference type="AlphaFoldDB" id="A0A5Q0P4Y7"/>
<accession>A0A5Q0P4Y7</accession>